<dbReference type="PANTHER" id="PTHR30006">
    <property type="entry name" value="THIAMINE-BINDING PERIPLASMIC PROTEIN-RELATED"/>
    <property type="match status" value="1"/>
</dbReference>
<evidence type="ECO:0000256" key="1">
    <source>
        <dbReference type="ARBA" id="ARBA00022729"/>
    </source>
</evidence>
<proteinExistence type="predicted"/>
<dbReference type="GO" id="GO:0030975">
    <property type="term" value="F:thiamine binding"/>
    <property type="evidence" value="ECO:0007669"/>
    <property type="project" value="TreeGrafter"/>
</dbReference>
<dbReference type="SUPFAM" id="SSF53850">
    <property type="entry name" value="Periplasmic binding protein-like II"/>
    <property type="match status" value="1"/>
</dbReference>
<name>A0A437P4I1_9HYPH</name>
<dbReference type="InterPro" id="IPR026045">
    <property type="entry name" value="Ferric-bd"/>
</dbReference>
<dbReference type="GO" id="GO:0015888">
    <property type="term" value="P:thiamine transport"/>
    <property type="evidence" value="ECO:0007669"/>
    <property type="project" value="TreeGrafter"/>
</dbReference>
<organism evidence="2 3">
    <name type="scientific">Methylobacterium oryzihabitans</name>
    <dbReference type="NCBI Taxonomy" id="2499852"/>
    <lineage>
        <taxon>Bacteria</taxon>
        <taxon>Pseudomonadati</taxon>
        <taxon>Pseudomonadota</taxon>
        <taxon>Alphaproteobacteria</taxon>
        <taxon>Hyphomicrobiales</taxon>
        <taxon>Methylobacteriaceae</taxon>
        <taxon>Methylobacterium</taxon>
    </lineage>
</organism>
<reference evidence="2 3" key="1">
    <citation type="submission" date="2019-01" db="EMBL/GenBank/DDBJ databases">
        <authorList>
            <person name="Chen W.-M."/>
        </authorList>
    </citation>
    <scope>NUCLEOTIDE SEQUENCE [LARGE SCALE GENOMIC DNA]</scope>
    <source>
        <strain evidence="2 3">TER-1</strain>
    </source>
</reference>
<keyword evidence="3" id="KW-1185">Reference proteome</keyword>
<keyword evidence="1" id="KW-0732">Signal</keyword>
<dbReference type="GO" id="GO:0030976">
    <property type="term" value="F:thiamine pyrophosphate binding"/>
    <property type="evidence" value="ECO:0007669"/>
    <property type="project" value="TreeGrafter"/>
</dbReference>
<dbReference type="OrthoDB" id="9766989at2"/>
<protein>
    <submittedName>
        <fullName evidence="2">Extracellular solute-binding protein</fullName>
    </submittedName>
</protein>
<dbReference type="PANTHER" id="PTHR30006:SF2">
    <property type="entry name" value="ABC TRANSPORTER SUBSTRATE-BINDING PROTEIN"/>
    <property type="match status" value="1"/>
</dbReference>
<sequence length="350" mass="37491">MPPPTAGGHGLRIRNAVAGILVLGVVGLAAAEAAAERVRLRIATAFEPEQIAAAKQAIEAAVPEVEVAWERASTGILTERILSGEGGRPDMAFGLAVTSLLQFEQAGLLDAYTPKGAERLRASFRDPTPPYSWSGMDAFLGVICFNAEVAARDRLSRPNFWRDLLDPRLRGRVTMPDPTRSGTGYMLVAGWLQSMGEEPAWAFMDALHAQVDAYPASGTAPCAEAGAGRKAAGLSFDMRAAAEKGGGAPIDIVVPVDGTGWDQEGLAIFAGTAHPDLARRVADWGVSREANQLYAQTYAVVAYPGVSNPAPIYPPHAEARMIRIDLAWMARHRPRIVAEWRRRYGDKAAP</sequence>
<dbReference type="Gene3D" id="3.40.190.10">
    <property type="entry name" value="Periplasmic binding protein-like II"/>
    <property type="match status" value="2"/>
</dbReference>
<comment type="caution">
    <text evidence="2">The sequence shown here is derived from an EMBL/GenBank/DDBJ whole genome shotgun (WGS) entry which is preliminary data.</text>
</comment>
<accession>A0A437P4I1</accession>
<evidence type="ECO:0000313" key="3">
    <source>
        <dbReference type="Proteomes" id="UP000286997"/>
    </source>
</evidence>
<dbReference type="GO" id="GO:0030288">
    <property type="term" value="C:outer membrane-bounded periplasmic space"/>
    <property type="evidence" value="ECO:0007669"/>
    <property type="project" value="TreeGrafter"/>
</dbReference>
<dbReference type="Pfam" id="PF13343">
    <property type="entry name" value="SBP_bac_6"/>
    <property type="match status" value="1"/>
</dbReference>
<dbReference type="EMBL" id="SACP01000013">
    <property type="protein sequence ID" value="RVU17187.1"/>
    <property type="molecule type" value="Genomic_DNA"/>
</dbReference>
<dbReference type="Proteomes" id="UP000286997">
    <property type="component" value="Unassembled WGS sequence"/>
</dbReference>
<dbReference type="AlphaFoldDB" id="A0A437P4I1"/>
<evidence type="ECO:0000313" key="2">
    <source>
        <dbReference type="EMBL" id="RVU17187.1"/>
    </source>
</evidence>
<gene>
    <name evidence="2" type="ORF">EOE48_14885</name>
</gene>
<dbReference type="PIRSF" id="PIRSF002825">
    <property type="entry name" value="CfbpA"/>
    <property type="match status" value="1"/>
</dbReference>